<gene>
    <name evidence="4" type="primary">sufD</name>
    <name evidence="4" type="ORF">PMG25_10915</name>
</gene>
<comment type="caution">
    <text evidence="4">The sequence shown here is derived from an EMBL/GenBank/DDBJ whole genome shotgun (WGS) entry which is preliminary data.</text>
</comment>
<dbReference type="EMBL" id="JAQOSO010000056">
    <property type="protein sequence ID" value="MDJ1174602.1"/>
    <property type="molecule type" value="Genomic_DNA"/>
</dbReference>
<dbReference type="InterPro" id="IPR055346">
    <property type="entry name" value="Fe-S_cluster_assembly_SufBD"/>
</dbReference>
<evidence type="ECO:0000313" key="5">
    <source>
        <dbReference type="Proteomes" id="UP001235849"/>
    </source>
</evidence>
<proteinExistence type="inferred from homology"/>
<dbReference type="Pfam" id="PF19295">
    <property type="entry name" value="SufBD_N"/>
    <property type="match status" value="1"/>
</dbReference>
<dbReference type="InterPro" id="IPR011542">
    <property type="entry name" value="SUF_FeS_clus_asmbl_SufD"/>
</dbReference>
<dbReference type="PANTHER" id="PTHR43575">
    <property type="entry name" value="PROTEIN ABCI7, CHLOROPLASTIC"/>
    <property type="match status" value="1"/>
</dbReference>
<accession>A0ABT7B602</accession>
<feature type="domain" description="SUF system FeS cluster assembly SufBD core" evidence="2">
    <location>
        <begin position="195"/>
        <end position="431"/>
    </location>
</feature>
<evidence type="ECO:0000313" key="4">
    <source>
        <dbReference type="EMBL" id="MDJ1174602.1"/>
    </source>
</evidence>
<dbReference type="InterPro" id="IPR045595">
    <property type="entry name" value="SufBD_N"/>
</dbReference>
<organism evidence="4 5">
    <name type="scientific">Roseofilum capinflatum BLCC-M114</name>
    <dbReference type="NCBI Taxonomy" id="3022440"/>
    <lineage>
        <taxon>Bacteria</taxon>
        <taxon>Bacillati</taxon>
        <taxon>Cyanobacteriota</taxon>
        <taxon>Cyanophyceae</taxon>
        <taxon>Desertifilales</taxon>
        <taxon>Desertifilaceae</taxon>
        <taxon>Roseofilum</taxon>
        <taxon>Roseofilum capinflatum</taxon>
    </lineage>
</organism>
<name>A0ABT7B602_9CYAN</name>
<feature type="domain" description="SUF system FeS cluster assembly SufBD N-terminal" evidence="3">
    <location>
        <begin position="44"/>
        <end position="187"/>
    </location>
</feature>
<dbReference type="PANTHER" id="PTHR43575:SF1">
    <property type="entry name" value="PROTEIN ABCI7, CHLOROPLASTIC"/>
    <property type="match status" value="1"/>
</dbReference>
<reference evidence="4 5" key="1">
    <citation type="submission" date="2023-01" db="EMBL/GenBank/DDBJ databases">
        <title>Novel diversity within Roseofilum (Cyanobacteria; Desertifilaceae) from marine benthic mats with descriptions of four novel species.</title>
        <authorList>
            <person name="Wang Y."/>
            <person name="Berthold D.E."/>
            <person name="Hu J."/>
            <person name="Lefler F.W."/>
            <person name="Laughinghouse H.D. IV."/>
        </authorList>
    </citation>
    <scope>NUCLEOTIDE SEQUENCE [LARGE SCALE GENOMIC DNA]</scope>
    <source>
        <strain evidence="4 5">BLCC-M114</strain>
    </source>
</reference>
<dbReference type="RefSeq" id="WP_283766927.1">
    <property type="nucleotide sequence ID" value="NZ_JAQOSO010000056.1"/>
</dbReference>
<evidence type="ECO:0000259" key="2">
    <source>
        <dbReference type="Pfam" id="PF01458"/>
    </source>
</evidence>
<dbReference type="NCBIfam" id="TIGR01981">
    <property type="entry name" value="sufD"/>
    <property type="match status" value="1"/>
</dbReference>
<evidence type="ECO:0000256" key="1">
    <source>
        <dbReference type="ARBA" id="ARBA00043967"/>
    </source>
</evidence>
<comment type="similarity">
    <text evidence="1">Belongs to the iron-sulfur cluster assembly SufBD family.</text>
</comment>
<dbReference type="Proteomes" id="UP001235849">
    <property type="component" value="Unassembled WGS sequence"/>
</dbReference>
<protein>
    <submittedName>
        <fullName evidence="4">Fe-S cluster assembly protein SufD</fullName>
    </submittedName>
</protein>
<evidence type="ECO:0000259" key="3">
    <source>
        <dbReference type="Pfam" id="PF19295"/>
    </source>
</evidence>
<dbReference type="Pfam" id="PF01458">
    <property type="entry name" value="SUFBD_core"/>
    <property type="match status" value="1"/>
</dbReference>
<sequence>MSTLSVGALSPTELNRENPRLYAVQQLLKTRLGFDKPELDPALVSLIQAVREHGAAIASELQFPSSKDEEWRFTDISRLLGVDFQPATVPSGAFMDITPFILPEAEHSRLVFVNGVYSADLSDLSGLDVETVTHLLSGAVAEVQLNSYLGKQPGNQEVFTALNSASLQDGALVWIPANQVIETPIHVLFLSVEEGEAEIASPRTLVVAGANSSVTLIEQYVTISSCPAAPGITPYFSNAVTEVWLEDNAQVNHTRIQQEGQQTIHISKTAVSQNRDSRYTLNTISLGAGLSRHNIDVIHQGEGTQTTLNGLTEITGQQCSDTHSSVNHLYPNGSSNQLHKCIVDQKAHGIFNGKVFVPKAAQLTNAQQLNRSLVLSDKAKVDTKPQLQITADNVKCSHGATVSQLEEEEVFYLQSRGLSKEASRHLLIDAFANEILARIPLTSLQGKLAQCLSCRTNF</sequence>
<dbReference type="InterPro" id="IPR000825">
    <property type="entry name" value="SUF_FeS_clus_asmbl_SufBD_core"/>
</dbReference>
<dbReference type="SUPFAM" id="SSF101960">
    <property type="entry name" value="Stabilizer of iron transporter SufD"/>
    <property type="match status" value="1"/>
</dbReference>
<keyword evidence="5" id="KW-1185">Reference proteome</keyword>
<dbReference type="InterPro" id="IPR037284">
    <property type="entry name" value="SUF_FeS_clus_asmbl_SufBD_sf"/>
</dbReference>